<organism evidence="2 3">
    <name type="scientific">Lates japonicus</name>
    <name type="common">Japanese lates</name>
    <dbReference type="NCBI Taxonomy" id="270547"/>
    <lineage>
        <taxon>Eukaryota</taxon>
        <taxon>Metazoa</taxon>
        <taxon>Chordata</taxon>
        <taxon>Craniata</taxon>
        <taxon>Vertebrata</taxon>
        <taxon>Euteleostomi</taxon>
        <taxon>Actinopterygii</taxon>
        <taxon>Neopterygii</taxon>
        <taxon>Teleostei</taxon>
        <taxon>Neoteleostei</taxon>
        <taxon>Acanthomorphata</taxon>
        <taxon>Carangaria</taxon>
        <taxon>Carangaria incertae sedis</taxon>
        <taxon>Centropomidae</taxon>
        <taxon>Lates</taxon>
    </lineage>
</organism>
<keyword evidence="3" id="KW-1185">Reference proteome</keyword>
<sequence>MGTVVSHPQWCSDGTFQRHRCVWKFGINLTGHSRRYDNEAGSISQDEPWPQLLKTSGGGFYVAQGGGRGTLWARRERPFEEKVHLQRMTEGPEEGVLKRSGRSLRTCGERRSGVLFVGLSQEHLTSTEEMIDGEEEEEQFTHCSQQSPGLRGQRSRYAKNRREAKCDGDGEGEEGLMSPTEEDGGGYGAFTLPCRRSHCLSEGLAGLGIPAAPCPAFQGRRAQTTQDISGVLGEGSEYGDSGIDGVRSGDERGRRLVSRRCKNYVGLFLSVLSH</sequence>
<dbReference type="EMBL" id="BRZM01000497">
    <property type="protein sequence ID" value="GLD71047.1"/>
    <property type="molecule type" value="Genomic_DNA"/>
</dbReference>
<evidence type="ECO:0000313" key="3">
    <source>
        <dbReference type="Proteomes" id="UP001279410"/>
    </source>
</evidence>
<feature type="region of interest" description="Disordered" evidence="1">
    <location>
        <begin position="140"/>
        <end position="185"/>
    </location>
</feature>
<feature type="compositionally biased region" description="Acidic residues" evidence="1">
    <location>
        <begin position="169"/>
        <end position="184"/>
    </location>
</feature>
<evidence type="ECO:0000313" key="2">
    <source>
        <dbReference type="EMBL" id="GLD71047.1"/>
    </source>
</evidence>
<gene>
    <name evidence="2" type="ORF">AKAME5_002236700</name>
</gene>
<proteinExistence type="predicted"/>
<dbReference type="AlphaFoldDB" id="A0AAD3NFQ8"/>
<protein>
    <submittedName>
        <fullName evidence="2">T-lymphoma invasion and metastasis-inducing protein 1-like protein</fullName>
    </submittedName>
</protein>
<evidence type="ECO:0000256" key="1">
    <source>
        <dbReference type="SAM" id="MobiDB-lite"/>
    </source>
</evidence>
<name>A0AAD3NFQ8_LATJO</name>
<dbReference type="Proteomes" id="UP001279410">
    <property type="component" value="Unassembled WGS sequence"/>
</dbReference>
<reference evidence="2" key="1">
    <citation type="submission" date="2022-08" db="EMBL/GenBank/DDBJ databases">
        <title>Genome sequencing of akame (Lates japonicus).</title>
        <authorList>
            <person name="Hashiguchi Y."/>
            <person name="Takahashi H."/>
        </authorList>
    </citation>
    <scope>NUCLEOTIDE SEQUENCE</scope>
    <source>
        <strain evidence="2">Kochi</strain>
    </source>
</reference>
<accession>A0AAD3NFQ8</accession>
<comment type="caution">
    <text evidence="2">The sequence shown here is derived from an EMBL/GenBank/DDBJ whole genome shotgun (WGS) entry which is preliminary data.</text>
</comment>